<name>A0A8E2JKP3_9PEZI</name>
<proteinExistence type="predicted"/>
<reference evidence="2 3" key="1">
    <citation type="journal article" date="2016" name="Nat. Commun.">
        <title>Ectomycorrhizal ecology is imprinted in the genome of the dominant symbiotic fungus Cenococcum geophilum.</title>
        <authorList>
            <consortium name="DOE Joint Genome Institute"/>
            <person name="Peter M."/>
            <person name="Kohler A."/>
            <person name="Ohm R.A."/>
            <person name="Kuo A."/>
            <person name="Krutzmann J."/>
            <person name="Morin E."/>
            <person name="Arend M."/>
            <person name="Barry K.W."/>
            <person name="Binder M."/>
            <person name="Choi C."/>
            <person name="Clum A."/>
            <person name="Copeland A."/>
            <person name="Grisel N."/>
            <person name="Haridas S."/>
            <person name="Kipfer T."/>
            <person name="LaButti K."/>
            <person name="Lindquist E."/>
            <person name="Lipzen A."/>
            <person name="Maire R."/>
            <person name="Meier B."/>
            <person name="Mihaltcheva S."/>
            <person name="Molinier V."/>
            <person name="Murat C."/>
            <person name="Poggeler S."/>
            <person name="Quandt C.A."/>
            <person name="Sperisen C."/>
            <person name="Tritt A."/>
            <person name="Tisserant E."/>
            <person name="Crous P.W."/>
            <person name="Henrissat B."/>
            <person name="Nehls U."/>
            <person name="Egli S."/>
            <person name="Spatafora J.W."/>
            <person name="Grigoriev I.V."/>
            <person name="Martin F.M."/>
        </authorList>
    </citation>
    <scope>NUCLEOTIDE SEQUENCE [LARGE SCALE GENOMIC DNA]</scope>
    <source>
        <strain evidence="2 3">CBS 459.81</strain>
    </source>
</reference>
<dbReference type="EMBL" id="KV744811">
    <property type="protein sequence ID" value="OCK85968.1"/>
    <property type="molecule type" value="Genomic_DNA"/>
</dbReference>
<organism evidence="2 3">
    <name type="scientific">Lepidopterella palustris CBS 459.81</name>
    <dbReference type="NCBI Taxonomy" id="1314670"/>
    <lineage>
        <taxon>Eukaryota</taxon>
        <taxon>Fungi</taxon>
        <taxon>Dikarya</taxon>
        <taxon>Ascomycota</taxon>
        <taxon>Pezizomycotina</taxon>
        <taxon>Dothideomycetes</taxon>
        <taxon>Pleosporomycetidae</taxon>
        <taxon>Mytilinidiales</taxon>
        <taxon>Argynnaceae</taxon>
        <taxon>Lepidopterella</taxon>
    </lineage>
</organism>
<feature type="region of interest" description="Disordered" evidence="1">
    <location>
        <begin position="1"/>
        <end position="40"/>
    </location>
</feature>
<feature type="compositionally biased region" description="Basic residues" evidence="1">
    <location>
        <begin position="1"/>
        <end position="15"/>
    </location>
</feature>
<dbReference type="AlphaFoldDB" id="A0A8E2JKP3"/>
<gene>
    <name evidence="2" type="ORF">K432DRAFT_377213</name>
</gene>
<accession>A0A8E2JKP3</accession>
<sequence>MSPIIKKSRNLRRKPILPGPSPPALPSLGWRQPKPAHPLHIPFHPNPPNLNLYLTAHHPGHKTRLHPRLPLHRTHRLRRRRLYSQIPRHRETSRHCGCGEELVTVTTGPNICKAVVGVPQKSTETKNKFLKVRSPQV</sequence>
<evidence type="ECO:0000313" key="3">
    <source>
        <dbReference type="Proteomes" id="UP000250266"/>
    </source>
</evidence>
<keyword evidence="3" id="KW-1185">Reference proteome</keyword>
<protein>
    <submittedName>
        <fullName evidence="2">Uncharacterized protein</fullName>
    </submittedName>
</protein>
<feature type="non-terminal residue" evidence="2">
    <location>
        <position position="137"/>
    </location>
</feature>
<dbReference type="Proteomes" id="UP000250266">
    <property type="component" value="Unassembled WGS sequence"/>
</dbReference>
<evidence type="ECO:0000256" key="1">
    <source>
        <dbReference type="SAM" id="MobiDB-lite"/>
    </source>
</evidence>
<evidence type="ECO:0000313" key="2">
    <source>
        <dbReference type="EMBL" id="OCK85968.1"/>
    </source>
</evidence>